<proteinExistence type="predicted"/>
<keyword evidence="1" id="KW-0812">Transmembrane</keyword>
<feature type="signal peptide" evidence="2">
    <location>
        <begin position="1"/>
        <end position="21"/>
    </location>
</feature>
<keyword evidence="1" id="KW-1133">Transmembrane helix</keyword>
<evidence type="ECO:0000313" key="3">
    <source>
        <dbReference type="EMBL" id="KAK7735093.1"/>
    </source>
</evidence>
<evidence type="ECO:0000313" key="4">
    <source>
        <dbReference type="Proteomes" id="UP001430848"/>
    </source>
</evidence>
<reference evidence="3 4" key="1">
    <citation type="submission" date="2024-02" db="EMBL/GenBank/DDBJ databases">
        <title>De novo assembly and annotation of 12 fungi associated with fruit tree decline syndrome in Ontario, Canada.</title>
        <authorList>
            <person name="Sulman M."/>
            <person name="Ellouze W."/>
            <person name="Ilyukhin E."/>
        </authorList>
    </citation>
    <scope>NUCLEOTIDE SEQUENCE [LARGE SCALE GENOMIC DNA]</scope>
    <source>
        <strain evidence="3 4">M169</strain>
    </source>
</reference>
<dbReference type="Proteomes" id="UP001430848">
    <property type="component" value="Unassembled WGS sequence"/>
</dbReference>
<name>A0ABR1PEW0_DIAER</name>
<keyword evidence="4" id="KW-1185">Reference proteome</keyword>
<comment type="caution">
    <text evidence="3">The sequence shown here is derived from an EMBL/GenBank/DDBJ whole genome shotgun (WGS) entry which is preliminary data.</text>
</comment>
<feature type="transmembrane region" description="Helical" evidence="1">
    <location>
        <begin position="141"/>
        <end position="164"/>
    </location>
</feature>
<sequence length="165" mass="16976">MQNPFTTAILLLAALSASVLASPTSGSDAAEGSIKVVSRQFTETVLSTQAACLQYGMIANMSVVGGNSSYRTVFLEQSQTGTLANSAMLNKAILVAPNLTADVELNQACGNLTAIAIQEAALNFTQGKVAQFTFTGTPGSIVSGPIIIVVVLLCLLIQVVPLTAL</sequence>
<dbReference type="EMBL" id="JAKNSF020000014">
    <property type="protein sequence ID" value="KAK7735093.1"/>
    <property type="molecule type" value="Genomic_DNA"/>
</dbReference>
<organism evidence="3 4">
    <name type="scientific">Diaporthe eres</name>
    <name type="common">Phomopsis oblonga</name>
    <dbReference type="NCBI Taxonomy" id="83184"/>
    <lineage>
        <taxon>Eukaryota</taxon>
        <taxon>Fungi</taxon>
        <taxon>Dikarya</taxon>
        <taxon>Ascomycota</taxon>
        <taxon>Pezizomycotina</taxon>
        <taxon>Sordariomycetes</taxon>
        <taxon>Sordariomycetidae</taxon>
        <taxon>Diaporthales</taxon>
        <taxon>Diaporthaceae</taxon>
        <taxon>Diaporthe</taxon>
        <taxon>Diaporthe eres species complex</taxon>
    </lineage>
</organism>
<protein>
    <submittedName>
        <fullName evidence="3">Uncharacterized protein</fullName>
    </submittedName>
</protein>
<keyword evidence="2" id="KW-0732">Signal</keyword>
<evidence type="ECO:0000256" key="2">
    <source>
        <dbReference type="SAM" id="SignalP"/>
    </source>
</evidence>
<gene>
    <name evidence="3" type="ORF">SLS63_004079</name>
</gene>
<accession>A0ABR1PEW0</accession>
<keyword evidence="1" id="KW-0472">Membrane</keyword>
<feature type="chain" id="PRO_5045790476" evidence="2">
    <location>
        <begin position="22"/>
        <end position="165"/>
    </location>
</feature>
<evidence type="ECO:0000256" key="1">
    <source>
        <dbReference type="SAM" id="Phobius"/>
    </source>
</evidence>